<dbReference type="SUPFAM" id="SSF53335">
    <property type="entry name" value="S-adenosyl-L-methionine-dependent methyltransferases"/>
    <property type="match status" value="1"/>
</dbReference>
<dbReference type="EC" id="2.1.1.77" evidence="3"/>
<evidence type="ECO:0000256" key="5">
    <source>
        <dbReference type="ARBA" id="ARBA00022490"/>
    </source>
</evidence>
<evidence type="ECO:0000256" key="7">
    <source>
        <dbReference type="ARBA" id="ARBA00022679"/>
    </source>
</evidence>
<dbReference type="Pfam" id="PF01135">
    <property type="entry name" value="PCMT"/>
    <property type="match status" value="1"/>
</dbReference>
<comment type="caution">
    <text evidence="12">The sequence shown here is derived from an EMBL/GenBank/DDBJ whole genome shotgun (WGS) entry which is preliminary data.</text>
</comment>
<keyword evidence="5" id="KW-0963">Cytoplasm</keyword>
<accession>A0A917Z812</accession>
<name>A0A917Z812_9ACTN</name>
<evidence type="ECO:0000256" key="2">
    <source>
        <dbReference type="ARBA" id="ARBA00005369"/>
    </source>
</evidence>
<dbReference type="GO" id="GO:0004719">
    <property type="term" value="F:protein-L-isoaspartate (D-aspartate) O-methyltransferase activity"/>
    <property type="evidence" value="ECO:0007669"/>
    <property type="project" value="UniProtKB-EC"/>
</dbReference>
<sequence length="159" mass="16867">MRAVPRHRFITPVGQAHDEGVRLIDREADPDDGWDAVYSDTGIVTQLDDGDTDVRRAAGDYTSSASQPSMVADLLRWLDPEPGHRVLEVGTGWTCVLLSHLVGEGGVTSVEVDPAVAGQAAGNLREAGVHPHLIVGDGAAGCPERAPFDRVHVTCGVRV</sequence>
<dbReference type="Gene3D" id="3.40.50.150">
    <property type="entry name" value="Vaccinia Virus protein VP39"/>
    <property type="match status" value="1"/>
</dbReference>
<dbReference type="EMBL" id="BMNH01000021">
    <property type="protein sequence ID" value="GGO76982.1"/>
    <property type="molecule type" value="Genomic_DNA"/>
</dbReference>
<dbReference type="PANTHER" id="PTHR11579">
    <property type="entry name" value="PROTEIN-L-ISOASPARTATE O-METHYLTRANSFERASE"/>
    <property type="match status" value="1"/>
</dbReference>
<dbReference type="InterPro" id="IPR000682">
    <property type="entry name" value="PCMT"/>
</dbReference>
<comment type="similarity">
    <text evidence="2">Belongs to the methyltransferase superfamily. L-isoaspartyl/D-aspartyl protein methyltransferase family.</text>
</comment>
<organism evidence="12 13">
    <name type="scientific">Nonomuraea cavernae</name>
    <dbReference type="NCBI Taxonomy" id="2045107"/>
    <lineage>
        <taxon>Bacteria</taxon>
        <taxon>Bacillati</taxon>
        <taxon>Actinomycetota</taxon>
        <taxon>Actinomycetes</taxon>
        <taxon>Streptosporangiales</taxon>
        <taxon>Streptosporangiaceae</taxon>
        <taxon>Nonomuraea</taxon>
    </lineage>
</organism>
<comment type="subcellular location">
    <subcellularLocation>
        <location evidence="1">Cytoplasm</location>
    </subcellularLocation>
</comment>
<evidence type="ECO:0000256" key="1">
    <source>
        <dbReference type="ARBA" id="ARBA00004496"/>
    </source>
</evidence>
<reference evidence="12" key="2">
    <citation type="submission" date="2020-09" db="EMBL/GenBank/DDBJ databases">
        <authorList>
            <person name="Sun Q."/>
            <person name="Zhou Y."/>
        </authorList>
    </citation>
    <scope>NUCLEOTIDE SEQUENCE</scope>
    <source>
        <strain evidence="12">CGMCC 4.7368</strain>
    </source>
</reference>
<keyword evidence="8" id="KW-0949">S-adenosyl-L-methionine</keyword>
<dbReference type="GO" id="GO:0032259">
    <property type="term" value="P:methylation"/>
    <property type="evidence" value="ECO:0007669"/>
    <property type="project" value="UniProtKB-KW"/>
</dbReference>
<evidence type="ECO:0000313" key="12">
    <source>
        <dbReference type="EMBL" id="GGO76982.1"/>
    </source>
</evidence>
<evidence type="ECO:0000256" key="11">
    <source>
        <dbReference type="ARBA" id="ARBA00031350"/>
    </source>
</evidence>
<evidence type="ECO:0000256" key="10">
    <source>
        <dbReference type="ARBA" id="ARBA00031323"/>
    </source>
</evidence>
<evidence type="ECO:0000256" key="4">
    <source>
        <dbReference type="ARBA" id="ARBA00013346"/>
    </source>
</evidence>
<evidence type="ECO:0000256" key="8">
    <source>
        <dbReference type="ARBA" id="ARBA00022691"/>
    </source>
</evidence>
<keyword evidence="13" id="KW-1185">Reference proteome</keyword>
<gene>
    <name evidence="12" type="ORF">GCM10012289_55560</name>
</gene>
<dbReference type="InterPro" id="IPR029063">
    <property type="entry name" value="SAM-dependent_MTases_sf"/>
</dbReference>
<dbReference type="GO" id="GO:0005737">
    <property type="term" value="C:cytoplasm"/>
    <property type="evidence" value="ECO:0007669"/>
    <property type="project" value="UniProtKB-SubCell"/>
</dbReference>
<evidence type="ECO:0000256" key="3">
    <source>
        <dbReference type="ARBA" id="ARBA00011890"/>
    </source>
</evidence>
<evidence type="ECO:0000256" key="9">
    <source>
        <dbReference type="ARBA" id="ARBA00030757"/>
    </source>
</evidence>
<evidence type="ECO:0000313" key="13">
    <source>
        <dbReference type="Proteomes" id="UP000646523"/>
    </source>
</evidence>
<evidence type="ECO:0000256" key="6">
    <source>
        <dbReference type="ARBA" id="ARBA00022603"/>
    </source>
</evidence>
<keyword evidence="7" id="KW-0808">Transferase</keyword>
<reference evidence="12" key="1">
    <citation type="journal article" date="2014" name="Int. J. Syst. Evol. Microbiol.">
        <title>Complete genome sequence of Corynebacterium casei LMG S-19264T (=DSM 44701T), isolated from a smear-ripened cheese.</title>
        <authorList>
            <consortium name="US DOE Joint Genome Institute (JGI-PGF)"/>
            <person name="Walter F."/>
            <person name="Albersmeier A."/>
            <person name="Kalinowski J."/>
            <person name="Ruckert C."/>
        </authorList>
    </citation>
    <scope>NUCLEOTIDE SEQUENCE</scope>
    <source>
        <strain evidence="12">CGMCC 4.7368</strain>
    </source>
</reference>
<proteinExistence type="inferred from homology"/>
<protein>
    <recommendedName>
        <fullName evidence="4">Protein-L-isoaspartate O-methyltransferase</fullName>
        <ecNumber evidence="3">2.1.1.77</ecNumber>
    </recommendedName>
    <alternativeName>
        <fullName evidence="11">L-isoaspartyl protein carboxyl methyltransferase</fullName>
    </alternativeName>
    <alternativeName>
        <fullName evidence="9">Protein L-isoaspartyl methyltransferase</fullName>
    </alternativeName>
    <alternativeName>
        <fullName evidence="10">Protein-beta-aspartate methyltransferase</fullName>
    </alternativeName>
</protein>
<dbReference type="PANTHER" id="PTHR11579:SF0">
    <property type="entry name" value="PROTEIN-L-ISOASPARTATE(D-ASPARTATE) O-METHYLTRANSFERASE"/>
    <property type="match status" value="1"/>
</dbReference>
<dbReference type="Proteomes" id="UP000646523">
    <property type="component" value="Unassembled WGS sequence"/>
</dbReference>
<keyword evidence="6" id="KW-0489">Methyltransferase</keyword>
<dbReference type="AlphaFoldDB" id="A0A917Z812"/>